<protein>
    <submittedName>
        <fullName evidence="1">Uncharacterized protein</fullName>
    </submittedName>
</protein>
<name>A0ACB0LBX6_TRIPR</name>
<comment type="caution">
    <text evidence="1">The sequence shown here is derived from an EMBL/GenBank/DDBJ whole genome shotgun (WGS) entry which is preliminary data.</text>
</comment>
<evidence type="ECO:0000313" key="1">
    <source>
        <dbReference type="EMBL" id="CAJ2666791.1"/>
    </source>
</evidence>
<accession>A0ACB0LBX6</accession>
<proteinExistence type="predicted"/>
<dbReference type="EMBL" id="CASHSV030000513">
    <property type="protein sequence ID" value="CAJ2666791.1"/>
    <property type="molecule type" value="Genomic_DNA"/>
</dbReference>
<sequence length="995" mass="112489">MVGDKGDTSKKQQQQPQQVSSSPKAPPHEESSSQQQQVVVVSGTITNPFISTPLFVSTSGASSSPFENQFETTKRPRYSGQWKLLPSPQQQQQKQPQTQTQTQITNILNQTTESKSTTPSPSNLPQQQQPQTLAASSSETTSSQSHDHLSPMPCQEGNKHEEQVHQQLRKGKYVSPVWKPNEMLWLARAWKEQYQTGSDSSSRTEQQQQELGLSRGKTRADKDKEVAEFLNKHGVSRDAKTAGTKWDNMLGEFRKVYEWERGGEREQVGKSYFRLSPYERKLHRLPASFDEEVFEELSQFMGSRMRSSSSSHGGRIGSSFVSCDEARTRSLPPPRPFKDDDLPLSARTKQLTMTSGGDQQFFHGHGGSLLGLDSLMEISTPTSSLKELRRIGKIRMTWEESVSLWGEEGEVHRGRIRVQNSSFLHADEITCFDDTMVICPLESFEDGPLKGFSVDRFVSGQQVKVFGRRKSSSTSSSSGYAERVQPLNKPIPIRSIVPLDFRDPTEYYMEHLLKISSPQSLPTLFELKHYLQEPPPQNLRFPLRKEVFDDLPQGKEFFFTTTSEPLDCRSIIYDIVGPIIRTNNNINNPSTLPFSSRDSFIGVWDDCINRVVSRFCHNEMVITRKPFSSNSQSQDTLFEEEWPNVSGFVNNFCLWRGEECEELKENIQNPSSTIIQKLLWSYLDLPYILGYYAIGNKVTFCALSKSHEDHGKIIRTDLHEVNLNTPSERFKSLVPCFRIGVLLSSLSKSCINMQKGSFVYSDFERYCFGQGVIIEMTPNTCKRVFLEKRKFSSVKEVYEILDHRIPHSEYLFKVNENNMSLVFKPRGIRVKPLNIEQLVEALKYVTKALVALHDLSFMHRDIGWEKVMMRNDGEIGEWFVSGFDEAAGAPALGKFVKGKGDNMVERGRHAPEMERGLHGVKVDVWSIGYLIMTCGLVNVPKMLRELQNWCMEQNPEQRPTAADCYHHLLQLQSSLLVSGGGGGSVGGGGGGGGLM</sequence>
<gene>
    <name evidence="1" type="ORF">MILVUS5_LOCUS31532</name>
</gene>
<reference evidence="1" key="1">
    <citation type="submission" date="2023-10" db="EMBL/GenBank/DDBJ databases">
        <authorList>
            <person name="Rodriguez Cubillos JULIANA M."/>
            <person name="De Vega J."/>
        </authorList>
    </citation>
    <scope>NUCLEOTIDE SEQUENCE</scope>
</reference>
<keyword evidence="2" id="KW-1185">Reference proteome</keyword>
<dbReference type="Proteomes" id="UP001177021">
    <property type="component" value="Unassembled WGS sequence"/>
</dbReference>
<evidence type="ECO:0000313" key="2">
    <source>
        <dbReference type="Proteomes" id="UP001177021"/>
    </source>
</evidence>
<organism evidence="1 2">
    <name type="scientific">Trifolium pratense</name>
    <name type="common">Red clover</name>
    <dbReference type="NCBI Taxonomy" id="57577"/>
    <lineage>
        <taxon>Eukaryota</taxon>
        <taxon>Viridiplantae</taxon>
        <taxon>Streptophyta</taxon>
        <taxon>Embryophyta</taxon>
        <taxon>Tracheophyta</taxon>
        <taxon>Spermatophyta</taxon>
        <taxon>Magnoliopsida</taxon>
        <taxon>eudicotyledons</taxon>
        <taxon>Gunneridae</taxon>
        <taxon>Pentapetalae</taxon>
        <taxon>rosids</taxon>
        <taxon>fabids</taxon>
        <taxon>Fabales</taxon>
        <taxon>Fabaceae</taxon>
        <taxon>Papilionoideae</taxon>
        <taxon>50 kb inversion clade</taxon>
        <taxon>NPAAA clade</taxon>
        <taxon>Hologalegina</taxon>
        <taxon>IRL clade</taxon>
        <taxon>Trifolieae</taxon>
        <taxon>Trifolium</taxon>
    </lineage>
</organism>